<dbReference type="EMBL" id="JBBNAG010000009">
    <property type="protein sequence ID" value="KAK9104938.1"/>
    <property type="molecule type" value="Genomic_DNA"/>
</dbReference>
<evidence type="ECO:0000313" key="2">
    <source>
        <dbReference type="Proteomes" id="UP001419268"/>
    </source>
</evidence>
<dbReference type="AlphaFoldDB" id="A0AAP0HX51"/>
<name>A0AAP0HX51_9MAGN</name>
<reference evidence="1 2" key="1">
    <citation type="submission" date="2024-01" db="EMBL/GenBank/DDBJ databases">
        <title>Genome assemblies of Stephania.</title>
        <authorList>
            <person name="Yang L."/>
        </authorList>
    </citation>
    <scope>NUCLEOTIDE SEQUENCE [LARGE SCALE GENOMIC DNA]</scope>
    <source>
        <strain evidence="1">JXDWG</strain>
        <tissue evidence="1">Leaf</tissue>
    </source>
</reference>
<gene>
    <name evidence="1" type="ORF">Scep_021782</name>
</gene>
<organism evidence="1 2">
    <name type="scientific">Stephania cephalantha</name>
    <dbReference type="NCBI Taxonomy" id="152367"/>
    <lineage>
        <taxon>Eukaryota</taxon>
        <taxon>Viridiplantae</taxon>
        <taxon>Streptophyta</taxon>
        <taxon>Embryophyta</taxon>
        <taxon>Tracheophyta</taxon>
        <taxon>Spermatophyta</taxon>
        <taxon>Magnoliopsida</taxon>
        <taxon>Ranunculales</taxon>
        <taxon>Menispermaceae</taxon>
        <taxon>Menispermoideae</taxon>
        <taxon>Cissampelideae</taxon>
        <taxon>Stephania</taxon>
    </lineage>
</organism>
<comment type="caution">
    <text evidence="1">The sequence shown here is derived from an EMBL/GenBank/DDBJ whole genome shotgun (WGS) entry which is preliminary data.</text>
</comment>
<keyword evidence="2" id="KW-1185">Reference proteome</keyword>
<proteinExistence type="predicted"/>
<evidence type="ECO:0000313" key="1">
    <source>
        <dbReference type="EMBL" id="KAK9104938.1"/>
    </source>
</evidence>
<dbReference type="Proteomes" id="UP001419268">
    <property type="component" value="Unassembled WGS sequence"/>
</dbReference>
<accession>A0AAP0HX51</accession>
<sequence>MNGYRFLPVPDLEGHHQDYHHQMNLEIRFQKLGVGDDHPFSSCSCLEHR</sequence>
<protein>
    <submittedName>
        <fullName evidence="1">Uncharacterized protein</fullName>
    </submittedName>
</protein>